<feature type="domain" description="RNase H type-1" evidence="1">
    <location>
        <begin position="9"/>
        <end position="68"/>
    </location>
</feature>
<evidence type="ECO:0000259" key="1">
    <source>
        <dbReference type="Pfam" id="PF13456"/>
    </source>
</evidence>
<dbReference type="InterPro" id="IPR002156">
    <property type="entry name" value="RNaseH_domain"/>
</dbReference>
<proteinExistence type="predicted"/>
<keyword evidence="3" id="KW-1185">Reference proteome</keyword>
<dbReference type="Proteomes" id="UP001179952">
    <property type="component" value="Unassembled WGS sequence"/>
</dbReference>
<dbReference type="GO" id="GO:0004523">
    <property type="term" value="F:RNA-DNA hybrid ribonuclease activity"/>
    <property type="evidence" value="ECO:0007669"/>
    <property type="project" value="InterPro"/>
</dbReference>
<reference evidence="2" key="1">
    <citation type="journal article" date="2023" name="Nat. Commun.">
        <title>Diploid and tetraploid genomes of Acorus and the evolution of monocots.</title>
        <authorList>
            <person name="Ma L."/>
            <person name="Liu K.W."/>
            <person name="Li Z."/>
            <person name="Hsiao Y.Y."/>
            <person name="Qi Y."/>
            <person name="Fu T."/>
            <person name="Tang G.D."/>
            <person name="Zhang D."/>
            <person name="Sun W.H."/>
            <person name="Liu D.K."/>
            <person name="Li Y."/>
            <person name="Chen G.Z."/>
            <person name="Liu X.D."/>
            <person name="Liao X.Y."/>
            <person name="Jiang Y.T."/>
            <person name="Yu X."/>
            <person name="Hao Y."/>
            <person name="Huang J."/>
            <person name="Zhao X.W."/>
            <person name="Ke S."/>
            <person name="Chen Y.Y."/>
            <person name="Wu W.L."/>
            <person name="Hsu J.L."/>
            <person name="Lin Y.F."/>
            <person name="Huang M.D."/>
            <person name="Li C.Y."/>
            <person name="Huang L."/>
            <person name="Wang Z.W."/>
            <person name="Zhao X."/>
            <person name="Zhong W.Y."/>
            <person name="Peng D.H."/>
            <person name="Ahmad S."/>
            <person name="Lan S."/>
            <person name="Zhang J.S."/>
            <person name="Tsai W.C."/>
            <person name="Van de Peer Y."/>
            <person name="Liu Z.J."/>
        </authorList>
    </citation>
    <scope>NUCLEOTIDE SEQUENCE</scope>
    <source>
        <strain evidence="2">SCP</strain>
    </source>
</reference>
<dbReference type="GO" id="GO:0003676">
    <property type="term" value="F:nucleic acid binding"/>
    <property type="evidence" value="ECO:0007669"/>
    <property type="project" value="InterPro"/>
</dbReference>
<dbReference type="Gene3D" id="3.30.420.10">
    <property type="entry name" value="Ribonuclease H-like superfamily/Ribonuclease H"/>
    <property type="match status" value="1"/>
</dbReference>
<accession>A0AAV9BRR8</accession>
<protein>
    <recommendedName>
        <fullName evidence="1">RNase H type-1 domain-containing protein</fullName>
    </recommendedName>
</protein>
<dbReference type="Pfam" id="PF13456">
    <property type="entry name" value="RVT_3"/>
    <property type="match status" value="1"/>
</dbReference>
<dbReference type="InterPro" id="IPR036397">
    <property type="entry name" value="RNaseH_sf"/>
</dbReference>
<comment type="caution">
    <text evidence="2">The sequence shown here is derived from an EMBL/GenBank/DDBJ whole genome shotgun (WGS) entry which is preliminary data.</text>
</comment>
<evidence type="ECO:0000313" key="2">
    <source>
        <dbReference type="EMBL" id="KAK1278554.1"/>
    </source>
</evidence>
<dbReference type="EMBL" id="JAUJYN010000002">
    <property type="protein sequence ID" value="KAK1278554.1"/>
    <property type="molecule type" value="Genomic_DNA"/>
</dbReference>
<reference evidence="2" key="2">
    <citation type="submission" date="2023-06" db="EMBL/GenBank/DDBJ databases">
        <authorList>
            <person name="Ma L."/>
            <person name="Liu K.-W."/>
            <person name="Li Z."/>
            <person name="Hsiao Y.-Y."/>
            <person name="Qi Y."/>
            <person name="Fu T."/>
            <person name="Tang G."/>
            <person name="Zhang D."/>
            <person name="Sun W.-H."/>
            <person name="Liu D.-K."/>
            <person name="Li Y."/>
            <person name="Chen G.-Z."/>
            <person name="Liu X.-D."/>
            <person name="Liao X.-Y."/>
            <person name="Jiang Y.-T."/>
            <person name="Yu X."/>
            <person name="Hao Y."/>
            <person name="Huang J."/>
            <person name="Zhao X.-W."/>
            <person name="Ke S."/>
            <person name="Chen Y.-Y."/>
            <person name="Wu W.-L."/>
            <person name="Hsu J.-L."/>
            <person name="Lin Y.-F."/>
            <person name="Huang M.-D."/>
            <person name="Li C.-Y."/>
            <person name="Huang L."/>
            <person name="Wang Z.-W."/>
            <person name="Zhao X."/>
            <person name="Zhong W.-Y."/>
            <person name="Peng D.-H."/>
            <person name="Ahmad S."/>
            <person name="Lan S."/>
            <person name="Zhang J.-S."/>
            <person name="Tsai W.-C."/>
            <person name="Van De Peer Y."/>
            <person name="Liu Z.-J."/>
        </authorList>
    </citation>
    <scope>NUCLEOTIDE SEQUENCE</scope>
    <source>
        <strain evidence="2">SCP</strain>
        <tissue evidence="2">Leaves</tissue>
    </source>
</reference>
<dbReference type="AlphaFoldDB" id="A0AAV9BRR8"/>
<sequence>MLGSSDSLQILSESDSTTAVAWAVGKGHIPWAAFRDIRLLHQLTAPLKEWKISHVYREGNRVADCLAAAQSEIGVSYLQPSQLGNDIKELIWHDKHGTIHLRSS</sequence>
<name>A0AAV9BRR8_ACOGR</name>
<dbReference type="InterPro" id="IPR044730">
    <property type="entry name" value="RNase_H-like_dom_plant"/>
</dbReference>
<dbReference type="CDD" id="cd06222">
    <property type="entry name" value="RNase_H_like"/>
    <property type="match status" value="1"/>
</dbReference>
<gene>
    <name evidence="2" type="ORF">QJS04_geneDACA017203</name>
</gene>
<organism evidence="2 3">
    <name type="scientific">Acorus gramineus</name>
    <name type="common">Dwarf sweet flag</name>
    <dbReference type="NCBI Taxonomy" id="55184"/>
    <lineage>
        <taxon>Eukaryota</taxon>
        <taxon>Viridiplantae</taxon>
        <taxon>Streptophyta</taxon>
        <taxon>Embryophyta</taxon>
        <taxon>Tracheophyta</taxon>
        <taxon>Spermatophyta</taxon>
        <taxon>Magnoliopsida</taxon>
        <taxon>Liliopsida</taxon>
        <taxon>Acoraceae</taxon>
        <taxon>Acorus</taxon>
    </lineage>
</organism>
<evidence type="ECO:0000313" key="3">
    <source>
        <dbReference type="Proteomes" id="UP001179952"/>
    </source>
</evidence>